<protein>
    <submittedName>
        <fullName evidence="1">Uncharacterized protein</fullName>
    </submittedName>
</protein>
<evidence type="ECO:0000313" key="1">
    <source>
        <dbReference type="EMBL" id="KAH6670998.1"/>
    </source>
</evidence>
<proteinExistence type="predicted"/>
<organism evidence="1 2">
    <name type="scientific">Plectosphaerella plurivora</name>
    <dbReference type="NCBI Taxonomy" id="936078"/>
    <lineage>
        <taxon>Eukaryota</taxon>
        <taxon>Fungi</taxon>
        <taxon>Dikarya</taxon>
        <taxon>Ascomycota</taxon>
        <taxon>Pezizomycotina</taxon>
        <taxon>Sordariomycetes</taxon>
        <taxon>Hypocreomycetidae</taxon>
        <taxon>Glomerellales</taxon>
        <taxon>Plectosphaerellaceae</taxon>
        <taxon>Plectosphaerella</taxon>
    </lineage>
</organism>
<gene>
    <name evidence="1" type="ORF">F5X68DRAFT_215633</name>
</gene>
<dbReference type="Proteomes" id="UP000770015">
    <property type="component" value="Unassembled WGS sequence"/>
</dbReference>
<accession>A0A9P8V3N8</accession>
<reference evidence="1" key="1">
    <citation type="journal article" date="2021" name="Nat. Commun.">
        <title>Genetic determinants of endophytism in the Arabidopsis root mycobiome.</title>
        <authorList>
            <person name="Mesny F."/>
            <person name="Miyauchi S."/>
            <person name="Thiergart T."/>
            <person name="Pickel B."/>
            <person name="Atanasova L."/>
            <person name="Karlsson M."/>
            <person name="Huettel B."/>
            <person name="Barry K.W."/>
            <person name="Haridas S."/>
            <person name="Chen C."/>
            <person name="Bauer D."/>
            <person name="Andreopoulos W."/>
            <person name="Pangilinan J."/>
            <person name="LaButti K."/>
            <person name="Riley R."/>
            <person name="Lipzen A."/>
            <person name="Clum A."/>
            <person name="Drula E."/>
            <person name="Henrissat B."/>
            <person name="Kohler A."/>
            <person name="Grigoriev I.V."/>
            <person name="Martin F.M."/>
            <person name="Hacquard S."/>
        </authorList>
    </citation>
    <scope>NUCLEOTIDE SEQUENCE</scope>
    <source>
        <strain evidence="1">MPI-SDFR-AT-0117</strain>
    </source>
</reference>
<name>A0A9P8V3N8_9PEZI</name>
<dbReference type="AlphaFoldDB" id="A0A9P8V3N8"/>
<dbReference type="EMBL" id="JAGSXJ010000029">
    <property type="protein sequence ID" value="KAH6670998.1"/>
    <property type="molecule type" value="Genomic_DNA"/>
</dbReference>
<keyword evidence="2" id="KW-1185">Reference proteome</keyword>
<evidence type="ECO:0000313" key="2">
    <source>
        <dbReference type="Proteomes" id="UP000770015"/>
    </source>
</evidence>
<sequence length="87" mass="9538">MYWVGGLFLSATAGFSRWLSVVRVVQLRMPLRMSSPGAQSGEFLALRSCPRTPLSLFHGYQASSVATYCLRCSYSTRPSSSRGIVAD</sequence>
<comment type="caution">
    <text evidence="1">The sequence shown here is derived from an EMBL/GenBank/DDBJ whole genome shotgun (WGS) entry which is preliminary data.</text>
</comment>